<gene>
    <name evidence="2" type="ORF">FA13DRAFT_1722799</name>
</gene>
<evidence type="ECO:0000313" key="2">
    <source>
        <dbReference type="EMBL" id="TEB08719.1"/>
    </source>
</evidence>
<protein>
    <submittedName>
        <fullName evidence="2">Uncharacterized protein</fullName>
    </submittedName>
</protein>
<organism evidence="2 3">
    <name type="scientific">Coprinellus micaceus</name>
    <name type="common">Glistening ink-cap mushroom</name>
    <name type="synonym">Coprinus micaceus</name>
    <dbReference type="NCBI Taxonomy" id="71717"/>
    <lineage>
        <taxon>Eukaryota</taxon>
        <taxon>Fungi</taxon>
        <taxon>Dikarya</taxon>
        <taxon>Basidiomycota</taxon>
        <taxon>Agaricomycotina</taxon>
        <taxon>Agaricomycetes</taxon>
        <taxon>Agaricomycetidae</taxon>
        <taxon>Agaricales</taxon>
        <taxon>Agaricineae</taxon>
        <taxon>Psathyrellaceae</taxon>
        <taxon>Coprinellus</taxon>
    </lineage>
</organism>
<name>A0A4Y7RJ23_COPMI</name>
<dbReference type="Proteomes" id="UP000298030">
    <property type="component" value="Unassembled WGS sequence"/>
</dbReference>
<dbReference type="AlphaFoldDB" id="A0A4Y7RJ23"/>
<reference evidence="2 3" key="1">
    <citation type="journal article" date="2019" name="Nat. Ecol. Evol.">
        <title>Megaphylogeny resolves global patterns of mushroom evolution.</title>
        <authorList>
            <person name="Varga T."/>
            <person name="Krizsan K."/>
            <person name="Foldi C."/>
            <person name="Dima B."/>
            <person name="Sanchez-Garcia M."/>
            <person name="Sanchez-Ramirez S."/>
            <person name="Szollosi G.J."/>
            <person name="Szarkandi J.G."/>
            <person name="Papp V."/>
            <person name="Albert L."/>
            <person name="Andreopoulos W."/>
            <person name="Angelini C."/>
            <person name="Antonin V."/>
            <person name="Barry K.W."/>
            <person name="Bougher N.L."/>
            <person name="Buchanan P."/>
            <person name="Buyck B."/>
            <person name="Bense V."/>
            <person name="Catcheside P."/>
            <person name="Chovatia M."/>
            <person name="Cooper J."/>
            <person name="Damon W."/>
            <person name="Desjardin D."/>
            <person name="Finy P."/>
            <person name="Geml J."/>
            <person name="Haridas S."/>
            <person name="Hughes K."/>
            <person name="Justo A."/>
            <person name="Karasinski D."/>
            <person name="Kautmanova I."/>
            <person name="Kiss B."/>
            <person name="Kocsube S."/>
            <person name="Kotiranta H."/>
            <person name="LaButti K.M."/>
            <person name="Lechner B.E."/>
            <person name="Liimatainen K."/>
            <person name="Lipzen A."/>
            <person name="Lukacs Z."/>
            <person name="Mihaltcheva S."/>
            <person name="Morgado L.N."/>
            <person name="Niskanen T."/>
            <person name="Noordeloos M.E."/>
            <person name="Ohm R.A."/>
            <person name="Ortiz-Santana B."/>
            <person name="Ovrebo C."/>
            <person name="Racz N."/>
            <person name="Riley R."/>
            <person name="Savchenko A."/>
            <person name="Shiryaev A."/>
            <person name="Soop K."/>
            <person name="Spirin V."/>
            <person name="Szebenyi C."/>
            <person name="Tomsovsky M."/>
            <person name="Tulloss R.E."/>
            <person name="Uehling J."/>
            <person name="Grigoriev I.V."/>
            <person name="Vagvolgyi C."/>
            <person name="Papp T."/>
            <person name="Martin F.M."/>
            <person name="Miettinen O."/>
            <person name="Hibbett D.S."/>
            <person name="Nagy L.G."/>
        </authorList>
    </citation>
    <scope>NUCLEOTIDE SEQUENCE [LARGE SCALE GENOMIC DNA]</scope>
    <source>
        <strain evidence="2 3">FP101781</strain>
    </source>
</reference>
<feature type="compositionally biased region" description="Basic and acidic residues" evidence="1">
    <location>
        <begin position="482"/>
        <end position="510"/>
    </location>
</feature>
<evidence type="ECO:0000256" key="1">
    <source>
        <dbReference type="SAM" id="MobiDB-lite"/>
    </source>
</evidence>
<dbReference type="EMBL" id="QPFP01000546">
    <property type="protein sequence ID" value="TEB08719.1"/>
    <property type="molecule type" value="Genomic_DNA"/>
</dbReference>
<accession>A0A4Y7RJ23</accession>
<feature type="compositionally biased region" description="Low complexity" evidence="1">
    <location>
        <begin position="514"/>
        <end position="523"/>
    </location>
</feature>
<sequence length="738" mass="80834">MHQCKERRRNGWDWPSFEFRGGVQLPKRHWGSESDGLLNLLIRGIDRLADDLWGNRELAIRHLLRSGIVEGRRNWGQTLVHVGAEAHDVERAIETTVPGDQELGVDSCNRAVVELGRVLGVLKLRLGMSGLGDVPVVDGEPELDATGLQLAIAQQGGTMTTERPACCWSPSGSVEALLMIRRFPVDPWAETINPSLTADGLRHEWRALVEGGWLMVSDGGCGEFLAAAQAVLSTQRRHSRGDPRALFAAVNLPRKKAGELGPCTIQIALVSSEFDARMSTARKARRRAEEGRNGQSMDPLSECQRLLFPRLLDVLGAGDEDTRGRLGLSVVALPDSFETGKFQGLWADALEVPEGGLDNTAGGSGAAENLVDEALNGDEVSKLGGSAPLDESRSEGVGIKAEAVNAAVEWDFGMARVEFDAGSSIWSSKTKIQTERRHKEAESCRAATELSCERPVEPSRGYDYWWPERNSELLDIGFKPDNNGRAEGRDRDRYIGEAGENGRDESDKGKANVAASAASPSASQGHFDSSIGVHSSSPIGHSISWTVTTTVQRVGMGTLLLPPRPARDRQVPGFLGGLKGAQLEELRAWESKAFRQWTLQLRRTLRWWDQVRTWDVLALRKDLDVGKLDLDLRDEDTAGWWQEEAKSAGLRGQGDALLSYGASWAKLRGVGDTRKNGRAEGGEDRSSFFPRGQRLVRGQWVLGLGKNQDSVGARRVWGRFGEALGDTKPEKARLSMHE</sequence>
<feature type="compositionally biased region" description="Polar residues" evidence="1">
    <location>
        <begin position="524"/>
        <end position="533"/>
    </location>
</feature>
<comment type="caution">
    <text evidence="2">The sequence shown here is derived from an EMBL/GenBank/DDBJ whole genome shotgun (WGS) entry which is preliminary data.</text>
</comment>
<feature type="region of interest" description="Disordered" evidence="1">
    <location>
        <begin position="477"/>
        <end position="533"/>
    </location>
</feature>
<evidence type="ECO:0000313" key="3">
    <source>
        <dbReference type="Proteomes" id="UP000298030"/>
    </source>
</evidence>
<keyword evidence="3" id="KW-1185">Reference proteome</keyword>
<proteinExistence type="predicted"/>